<feature type="non-terminal residue" evidence="2">
    <location>
        <position position="149"/>
    </location>
</feature>
<dbReference type="EMBL" id="CADCUN010000237">
    <property type="protein sequence ID" value="CAA9403328.1"/>
    <property type="molecule type" value="Genomic_DNA"/>
</dbReference>
<evidence type="ECO:0000256" key="1">
    <source>
        <dbReference type="SAM" id="MobiDB-lite"/>
    </source>
</evidence>
<organism evidence="2">
    <name type="scientific">uncultured Nocardioides sp</name>
    <dbReference type="NCBI Taxonomy" id="198441"/>
    <lineage>
        <taxon>Bacteria</taxon>
        <taxon>Bacillati</taxon>
        <taxon>Actinomycetota</taxon>
        <taxon>Actinomycetes</taxon>
        <taxon>Propionibacteriales</taxon>
        <taxon>Nocardioidaceae</taxon>
        <taxon>Nocardioides</taxon>
        <taxon>environmental samples</taxon>
    </lineage>
</organism>
<gene>
    <name evidence="2" type="ORF">AVDCRST_MAG60-2239</name>
</gene>
<dbReference type="EC" id="6.1.1.4" evidence="2"/>
<feature type="non-terminal residue" evidence="2">
    <location>
        <position position="1"/>
    </location>
</feature>
<name>A0A6J4P156_9ACTN</name>
<keyword evidence="2" id="KW-0030">Aminoacyl-tRNA synthetase</keyword>
<proteinExistence type="predicted"/>
<evidence type="ECO:0000313" key="2">
    <source>
        <dbReference type="EMBL" id="CAA9403328.1"/>
    </source>
</evidence>
<sequence>RGTAVRGPPLQRDGRPHDGAGERHAQGDRLRLWSCRPCCAGGRRDGRHPAVAGRALRRGGDVGAAGSPADRRPCRVAGRRRGAAGRGLGDRGGPGPGQGPRAPGGLSRHLRGRLGGGGAGRRGGRACPRRQSGAEGRRTCSQAGQHRRV</sequence>
<dbReference type="AlphaFoldDB" id="A0A6J4P156"/>
<feature type="region of interest" description="Disordered" evidence="1">
    <location>
        <begin position="40"/>
        <end position="149"/>
    </location>
</feature>
<keyword evidence="2" id="KW-0436">Ligase</keyword>
<feature type="compositionally biased region" description="Polar residues" evidence="1">
    <location>
        <begin position="139"/>
        <end position="149"/>
    </location>
</feature>
<accession>A0A6J4P156</accession>
<reference evidence="2" key="1">
    <citation type="submission" date="2020-02" db="EMBL/GenBank/DDBJ databases">
        <authorList>
            <person name="Meier V. D."/>
        </authorList>
    </citation>
    <scope>NUCLEOTIDE SEQUENCE</scope>
    <source>
        <strain evidence="2">AVDCRST_MAG60</strain>
    </source>
</reference>
<feature type="compositionally biased region" description="Basic and acidic residues" evidence="1">
    <location>
        <begin position="12"/>
        <end position="27"/>
    </location>
</feature>
<feature type="compositionally biased region" description="Gly residues" evidence="1">
    <location>
        <begin position="84"/>
        <end position="98"/>
    </location>
</feature>
<protein>
    <submittedName>
        <fullName evidence="2">Leucyl-tRNA synthetase</fullName>
        <ecNumber evidence="2">6.1.1.4</ecNumber>
    </submittedName>
</protein>
<dbReference type="GO" id="GO:0004823">
    <property type="term" value="F:leucine-tRNA ligase activity"/>
    <property type="evidence" value="ECO:0007669"/>
    <property type="project" value="UniProtKB-EC"/>
</dbReference>
<feature type="region of interest" description="Disordered" evidence="1">
    <location>
        <begin position="1"/>
        <end position="27"/>
    </location>
</feature>